<dbReference type="GO" id="GO:0009506">
    <property type="term" value="C:plasmodesma"/>
    <property type="evidence" value="ECO:0007669"/>
    <property type="project" value="UniProtKB-SubCell"/>
</dbReference>
<evidence type="ECO:0000256" key="2">
    <source>
        <dbReference type="ARBA" id="ARBA00022581"/>
    </source>
</evidence>
<keyword evidence="9" id="KW-0472">Membrane</keyword>
<evidence type="ECO:0000256" key="4">
    <source>
        <dbReference type="ARBA" id="ARBA00022737"/>
    </source>
</evidence>
<organism evidence="12 13">
    <name type="scientific">Castilleja foliolosa</name>
    <dbReference type="NCBI Taxonomy" id="1961234"/>
    <lineage>
        <taxon>Eukaryota</taxon>
        <taxon>Viridiplantae</taxon>
        <taxon>Streptophyta</taxon>
        <taxon>Embryophyta</taxon>
        <taxon>Tracheophyta</taxon>
        <taxon>Spermatophyta</taxon>
        <taxon>Magnoliopsida</taxon>
        <taxon>eudicotyledons</taxon>
        <taxon>Gunneridae</taxon>
        <taxon>Pentapetalae</taxon>
        <taxon>asterids</taxon>
        <taxon>lamiids</taxon>
        <taxon>Lamiales</taxon>
        <taxon>Orobanchaceae</taxon>
        <taxon>Pedicularideae</taxon>
        <taxon>Castillejinae</taxon>
        <taxon>Castilleja</taxon>
    </lineage>
</organism>
<dbReference type="PROSITE" id="PS51473">
    <property type="entry name" value="GNK2"/>
    <property type="match status" value="2"/>
</dbReference>
<keyword evidence="4" id="KW-0677">Repeat</keyword>
<keyword evidence="9" id="KW-0812">Transmembrane</keyword>
<dbReference type="PANTHER" id="PTHR32080">
    <property type="entry name" value="ANTIFUNGAL PROTEIN GINKBILOBIN-2-LIKE"/>
    <property type="match status" value="1"/>
</dbReference>
<keyword evidence="5" id="KW-0965">Cell junction</keyword>
<feature type="domain" description="Gnk2-homologous" evidence="11">
    <location>
        <begin position="17"/>
        <end position="120"/>
    </location>
</feature>
<dbReference type="PANTHER" id="PTHR32080:SF29">
    <property type="entry name" value="CYSTEINE-RICH REPEAT SECRETORY PROTEIN 38-LIKE"/>
    <property type="match status" value="1"/>
</dbReference>
<keyword evidence="3 10" id="KW-0732">Signal</keyword>
<accession>A0ABD3DW56</accession>
<sequence>MAFFLLSFFILSIFSLSINFTSAPNLLSLKCTPSSKTDFMKTLVDNLTSEVPKSQLTNLSATFRQERYTGLMQCRPGLGPKHCALCAKTASRIVSSLCHNSSSVSAWLDGCYIQILSTIFSKTAYMNISNHSCSGQAIDHDSGRFLPALGTLLLELRAGVNIATRRGFSHGEITYENINRSETKIYGIVECVRSLSARECDSCVEKAIDKLEFYCSGKSGGFVVYGPCLVRFDIGKFYDGVSYDGVGETGNFSVWEGKYGNENEKYWFRKRVVMGYWSGGVACLLVFVLLVSLLRRTVLNRARVGTSVVFDEFDANNR</sequence>
<evidence type="ECO:0000256" key="1">
    <source>
        <dbReference type="ARBA" id="ARBA00004251"/>
    </source>
</evidence>
<dbReference type="GO" id="GO:0005886">
    <property type="term" value="C:plasma membrane"/>
    <property type="evidence" value="ECO:0007669"/>
    <property type="project" value="UniProtKB-SubCell"/>
</dbReference>
<evidence type="ECO:0000313" key="12">
    <source>
        <dbReference type="EMBL" id="KAL3646485.1"/>
    </source>
</evidence>
<feature type="transmembrane region" description="Helical" evidence="9">
    <location>
        <begin position="274"/>
        <end position="294"/>
    </location>
</feature>
<evidence type="ECO:0000256" key="9">
    <source>
        <dbReference type="SAM" id="Phobius"/>
    </source>
</evidence>
<dbReference type="EMBL" id="JAVIJP010000013">
    <property type="protein sequence ID" value="KAL3646485.1"/>
    <property type="molecule type" value="Genomic_DNA"/>
</dbReference>
<keyword evidence="13" id="KW-1185">Reference proteome</keyword>
<feature type="signal peptide" evidence="10">
    <location>
        <begin position="1"/>
        <end position="23"/>
    </location>
</feature>
<comment type="subcellular location">
    <subcellularLocation>
        <location evidence="7">Cell junction</location>
        <location evidence="7">Plasmodesma</location>
    </subcellularLocation>
    <subcellularLocation>
        <location evidence="1">Cell membrane</location>
        <topology evidence="1">Single-pass type I membrane protein</topology>
    </subcellularLocation>
</comment>
<comment type="similarity">
    <text evidence="8">Belongs to the cysteine-rich repeat secretory protein family. Plasmodesmata-located proteins (PDLD) subfamily.</text>
</comment>
<dbReference type="InterPro" id="IPR038408">
    <property type="entry name" value="GNK2_sf"/>
</dbReference>
<dbReference type="CDD" id="cd23509">
    <property type="entry name" value="Gnk2-like"/>
    <property type="match status" value="2"/>
</dbReference>
<evidence type="ECO:0000256" key="5">
    <source>
        <dbReference type="ARBA" id="ARBA00022949"/>
    </source>
</evidence>
<dbReference type="InterPro" id="IPR051378">
    <property type="entry name" value="Cell2Cell_Antifungal"/>
</dbReference>
<dbReference type="AlphaFoldDB" id="A0ABD3DW56"/>
<protein>
    <recommendedName>
        <fullName evidence="11">Gnk2-homologous domain-containing protein</fullName>
    </recommendedName>
</protein>
<evidence type="ECO:0000256" key="10">
    <source>
        <dbReference type="SAM" id="SignalP"/>
    </source>
</evidence>
<dbReference type="Pfam" id="PF01657">
    <property type="entry name" value="Stress-antifung"/>
    <property type="match status" value="2"/>
</dbReference>
<evidence type="ECO:0000259" key="11">
    <source>
        <dbReference type="PROSITE" id="PS51473"/>
    </source>
</evidence>
<evidence type="ECO:0000256" key="7">
    <source>
        <dbReference type="ARBA" id="ARBA00024184"/>
    </source>
</evidence>
<name>A0ABD3DW56_9LAMI</name>
<comment type="caution">
    <text evidence="12">The sequence shown here is derived from an EMBL/GenBank/DDBJ whole genome shotgun (WGS) entry which is preliminary data.</text>
</comment>
<evidence type="ECO:0000256" key="6">
    <source>
        <dbReference type="ARBA" id="ARBA00023157"/>
    </source>
</evidence>
<reference evidence="13" key="1">
    <citation type="journal article" date="2024" name="IScience">
        <title>Strigolactones Initiate the Formation of Haustorium-like Structures in Castilleja.</title>
        <authorList>
            <person name="Buerger M."/>
            <person name="Peterson D."/>
            <person name="Chory J."/>
        </authorList>
    </citation>
    <scope>NUCLEOTIDE SEQUENCE [LARGE SCALE GENOMIC DNA]</scope>
</reference>
<proteinExistence type="inferred from homology"/>
<evidence type="ECO:0000256" key="8">
    <source>
        <dbReference type="ARBA" id="ARBA00038393"/>
    </source>
</evidence>
<dbReference type="Proteomes" id="UP001632038">
    <property type="component" value="Unassembled WGS sequence"/>
</dbReference>
<evidence type="ECO:0000256" key="3">
    <source>
        <dbReference type="ARBA" id="ARBA00022729"/>
    </source>
</evidence>
<gene>
    <name evidence="12" type="ORF">CASFOL_011665</name>
</gene>
<dbReference type="InterPro" id="IPR002902">
    <property type="entry name" value="GNK2"/>
</dbReference>
<feature type="domain" description="Gnk2-homologous" evidence="11">
    <location>
        <begin position="127"/>
        <end position="237"/>
    </location>
</feature>
<keyword evidence="2" id="KW-0945">Host-virus interaction</keyword>
<evidence type="ECO:0000313" key="13">
    <source>
        <dbReference type="Proteomes" id="UP001632038"/>
    </source>
</evidence>
<dbReference type="Gene3D" id="3.30.430.20">
    <property type="entry name" value="Gnk2 domain, C-X8-C-X2-C motif"/>
    <property type="match status" value="2"/>
</dbReference>
<keyword evidence="9" id="KW-1133">Transmembrane helix</keyword>
<keyword evidence="6" id="KW-1015">Disulfide bond</keyword>
<feature type="chain" id="PRO_5044745095" description="Gnk2-homologous domain-containing protein" evidence="10">
    <location>
        <begin position="24"/>
        <end position="318"/>
    </location>
</feature>